<feature type="non-terminal residue" evidence="8">
    <location>
        <position position="1"/>
    </location>
</feature>
<evidence type="ECO:0000256" key="2">
    <source>
        <dbReference type="ARBA" id="ARBA00022475"/>
    </source>
</evidence>
<feature type="transmembrane region" description="Helical" evidence="7">
    <location>
        <begin position="85"/>
        <end position="106"/>
    </location>
</feature>
<dbReference type="InterPro" id="IPR043428">
    <property type="entry name" value="LivM-like"/>
</dbReference>
<dbReference type="PANTHER" id="PTHR30482">
    <property type="entry name" value="HIGH-AFFINITY BRANCHED-CHAIN AMINO ACID TRANSPORT SYSTEM PERMEASE"/>
    <property type="match status" value="1"/>
</dbReference>
<keyword evidence="4 7" id="KW-1133">Transmembrane helix</keyword>
<name>A0A941F1M5_9ACTN</name>
<comment type="subcellular location">
    <subcellularLocation>
        <location evidence="1">Cell membrane</location>
        <topology evidence="1">Multi-pass membrane protein</topology>
    </subcellularLocation>
</comment>
<keyword evidence="9" id="KW-1185">Reference proteome</keyword>
<keyword evidence="2" id="KW-1003">Cell membrane</keyword>
<evidence type="ECO:0000256" key="4">
    <source>
        <dbReference type="ARBA" id="ARBA00022989"/>
    </source>
</evidence>
<evidence type="ECO:0000256" key="1">
    <source>
        <dbReference type="ARBA" id="ARBA00004651"/>
    </source>
</evidence>
<reference evidence="8" key="1">
    <citation type="submission" date="2021-04" db="EMBL/GenBank/DDBJ databases">
        <title>Genome based classification of Actinospica acidithermotolerans sp. nov., an actinobacterium isolated from an Indonesian hot spring.</title>
        <authorList>
            <person name="Kusuma A.B."/>
            <person name="Putra K.E."/>
            <person name="Nafisah S."/>
            <person name="Loh J."/>
            <person name="Nouioui I."/>
            <person name="Goodfellow M."/>
        </authorList>
    </citation>
    <scope>NUCLEOTIDE SEQUENCE</scope>
    <source>
        <strain evidence="8">CSCA 57</strain>
    </source>
</reference>
<feature type="transmembrane region" description="Helical" evidence="7">
    <location>
        <begin position="265"/>
        <end position="284"/>
    </location>
</feature>
<dbReference type="InterPro" id="IPR001851">
    <property type="entry name" value="ABC_transp_permease"/>
</dbReference>
<dbReference type="EMBL" id="JAGSOG010000481">
    <property type="protein sequence ID" value="MBR7839539.1"/>
    <property type="molecule type" value="Genomic_DNA"/>
</dbReference>
<feature type="transmembrane region" description="Helical" evidence="7">
    <location>
        <begin position="235"/>
        <end position="259"/>
    </location>
</feature>
<dbReference type="Proteomes" id="UP000675781">
    <property type="component" value="Unassembled WGS sequence"/>
</dbReference>
<evidence type="ECO:0000256" key="3">
    <source>
        <dbReference type="ARBA" id="ARBA00022692"/>
    </source>
</evidence>
<dbReference type="GO" id="GO:0015658">
    <property type="term" value="F:branched-chain amino acid transmembrane transporter activity"/>
    <property type="evidence" value="ECO:0007669"/>
    <property type="project" value="InterPro"/>
</dbReference>
<sequence>AGGWHGGRLRHWPSYGSPTSYALLVLIGWAGLVLRPVDLRTALVVPALAMLLLSFRVLYAAGLLSLGQAGLAGIGALAAGWASGWGLLAAPFAGAAVAALLVLPVLRRSSLHWAVATLAAATALSSFLFDQPLFTPASVSRPGFAQSDRAYLYFELVLVALLLMALTALVRGPGSLRLAALRESEAAARTAGVAVDRERLAVFAGAGAVAALGGALWAAGEQVFDPTTFEPAQGLVWFAAAAAVGFGDTTALIGAAVVLVIADSYVAGASAILVGAATLLLPPLRARRQARASRAEPAPSSLSPLSPHSRPMTPGPPVESGRGGGPGRGPGRGPGPDSGPGTAVTS</sequence>
<keyword evidence="3 7" id="KW-0812">Transmembrane</keyword>
<protein>
    <recommendedName>
        <fullName evidence="10">Branched-chain amino acid ABC transporter permease</fullName>
    </recommendedName>
</protein>
<keyword evidence="5 7" id="KW-0472">Membrane</keyword>
<feature type="transmembrane region" description="Helical" evidence="7">
    <location>
        <begin position="20"/>
        <end position="37"/>
    </location>
</feature>
<evidence type="ECO:0000256" key="5">
    <source>
        <dbReference type="ARBA" id="ARBA00023136"/>
    </source>
</evidence>
<dbReference type="Pfam" id="PF02653">
    <property type="entry name" value="BPD_transp_2"/>
    <property type="match status" value="1"/>
</dbReference>
<evidence type="ECO:0000313" key="8">
    <source>
        <dbReference type="EMBL" id="MBR7839539.1"/>
    </source>
</evidence>
<organism evidence="8 9">
    <name type="scientific">Actinospica durhamensis</name>
    <dbReference type="NCBI Taxonomy" id="1508375"/>
    <lineage>
        <taxon>Bacteria</taxon>
        <taxon>Bacillati</taxon>
        <taxon>Actinomycetota</taxon>
        <taxon>Actinomycetes</taxon>
        <taxon>Catenulisporales</taxon>
        <taxon>Actinospicaceae</taxon>
        <taxon>Actinospica</taxon>
    </lineage>
</organism>
<dbReference type="AlphaFoldDB" id="A0A941F1M5"/>
<evidence type="ECO:0000313" key="9">
    <source>
        <dbReference type="Proteomes" id="UP000675781"/>
    </source>
</evidence>
<accession>A0A941F1M5</accession>
<gene>
    <name evidence="8" type="ORF">KDL01_40165</name>
</gene>
<dbReference type="GO" id="GO:0005886">
    <property type="term" value="C:plasma membrane"/>
    <property type="evidence" value="ECO:0007669"/>
    <property type="project" value="UniProtKB-SubCell"/>
</dbReference>
<feature type="transmembrane region" description="Helical" evidence="7">
    <location>
        <begin position="150"/>
        <end position="170"/>
    </location>
</feature>
<dbReference type="PANTHER" id="PTHR30482:SF5">
    <property type="entry name" value="ABC TRANSPORTER PERMEASE PROTEIN"/>
    <property type="match status" value="1"/>
</dbReference>
<evidence type="ECO:0000256" key="6">
    <source>
        <dbReference type="SAM" id="MobiDB-lite"/>
    </source>
</evidence>
<proteinExistence type="predicted"/>
<feature type="transmembrane region" description="Helical" evidence="7">
    <location>
        <begin position="113"/>
        <end position="130"/>
    </location>
</feature>
<evidence type="ECO:0000256" key="7">
    <source>
        <dbReference type="SAM" id="Phobius"/>
    </source>
</evidence>
<feature type="region of interest" description="Disordered" evidence="6">
    <location>
        <begin position="290"/>
        <end position="346"/>
    </location>
</feature>
<feature type="compositionally biased region" description="Low complexity" evidence="6">
    <location>
        <begin position="295"/>
        <end position="311"/>
    </location>
</feature>
<feature type="compositionally biased region" description="Gly residues" evidence="6">
    <location>
        <begin position="321"/>
        <end position="338"/>
    </location>
</feature>
<evidence type="ECO:0008006" key="10">
    <source>
        <dbReference type="Google" id="ProtNLM"/>
    </source>
</evidence>
<comment type="caution">
    <text evidence="8">The sequence shown here is derived from an EMBL/GenBank/DDBJ whole genome shotgun (WGS) entry which is preliminary data.</text>
</comment>